<name>A7HLM2_FERNB</name>
<evidence type="ECO:0000313" key="2">
    <source>
        <dbReference type="Proteomes" id="UP000002415"/>
    </source>
</evidence>
<dbReference type="AlphaFoldDB" id="A7HLM2"/>
<evidence type="ECO:0000313" key="1">
    <source>
        <dbReference type="EMBL" id="ABS60805.1"/>
    </source>
</evidence>
<organism evidence="1 2">
    <name type="scientific">Fervidobacterium nodosum (strain ATCC 35602 / DSM 5306 / Rt17-B1)</name>
    <dbReference type="NCBI Taxonomy" id="381764"/>
    <lineage>
        <taxon>Bacteria</taxon>
        <taxon>Thermotogati</taxon>
        <taxon>Thermotogota</taxon>
        <taxon>Thermotogae</taxon>
        <taxon>Thermotogales</taxon>
        <taxon>Fervidobacteriaceae</taxon>
        <taxon>Fervidobacterium</taxon>
    </lineage>
</organism>
<gene>
    <name evidence="1" type="ordered locus">Fnod_0955</name>
</gene>
<dbReference type="STRING" id="381764.Fnod_0955"/>
<dbReference type="OrthoDB" id="47108at2"/>
<reference evidence="1 2" key="2">
    <citation type="journal article" date="2009" name="Proc. Natl. Acad. Sci. U.S.A.">
        <title>On the chimeric nature, thermophilic origin, and phylogenetic placement of the Thermotogales.</title>
        <authorList>
            <person name="Zhaxybayeva O."/>
            <person name="Swithers K.S."/>
            <person name="Lapierre P."/>
            <person name="Fournier G.P."/>
            <person name="Bickhart D.M."/>
            <person name="DeBoy R.T."/>
            <person name="Nelson K.E."/>
            <person name="Nesbo C.L."/>
            <person name="Doolittle W.F."/>
            <person name="Gogarten J.P."/>
            <person name="Noll K.M."/>
        </authorList>
    </citation>
    <scope>NUCLEOTIDE SEQUENCE [LARGE SCALE GENOMIC DNA]</scope>
    <source>
        <strain evidence="2">ATCC 35602 / DSM 5306 / Rt17-B1</strain>
    </source>
</reference>
<protein>
    <submittedName>
        <fullName evidence="1">Uncharacterized protein</fullName>
    </submittedName>
</protein>
<proteinExistence type="predicted"/>
<dbReference type="RefSeq" id="WP_011994120.1">
    <property type="nucleotide sequence ID" value="NC_009718.1"/>
</dbReference>
<sequence length="83" mass="9768">MTEKVKKTFTIDYELDILNKKISVNGLPEKDLKDFLDELKRSNDFLAKMLYNNIIETAITEMRVMAWTGMDIKEWLKSVGHEE</sequence>
<reference evidence="1 2" key="1">
    <citation type="submission" date="2007-07" db="EMBL/GenBank/DDBJ databases">
        <title>Complete sequence of Fervidobacterium nodosum Rt17-B1.</title>
        <authorList>
            <consortium name="US DOE Joint Genome Institute"/>
            <person name="Copeland A."/>
            <person name="Lucas S."/>
            <person name="Lapidus A."/>
            <person name="Barry K."/>
            <person name="Glavina del Rio T."/>
            <person name="Dalin E."/>
            <person name="Tice H."/>
            <person name="Pitluck S."/>
            <person name="Saunders E."/>
            <person name="Brettin T."/>
            <person name="Bruce D."/>
            <person name="Detter J.C."/>
            <person name="Han C."/>
            <person name="Schmutz J."/>
            <person name="Larimer F."/>
            <person name="Land M."/>
            <person name="Hauser L."/>
            <person name="Kyrpides N."/>
            <person name="Mikhailova N."/>
            <person name="Nelson K."/>
            <person name="Gogarten J.P."/>
            <person name="Noll K."/>
            <person name="Richardson P."/>
        </authorList>
    </citation>
    <scope>NUCLEOTIDE SEQUENCE [LARGE SCALE GENOMIC DNA]</scope>
    <source>
        <strain evidence="2">ATCC 35602 / DSM 5306 / Rt17-B1</strain>
    </source>
</reference>
<dbReference type="HOGENOM" id="CLU_2537578_0_0_0"/>
<dbReference type="Proteomes" id="UP000002415">
    <property type="component" value="Chromosome"/>
</dbReference>
<accession>A7HLM2</accession>
<dbReference type="KEGG" id="fno:Fnod_0955"/>
<keyword evidence="2" id="KW-1185">Reference proteome</keyword>
<dbReference type="EMBL" id="CP000771">
    <property type="protein sequence ID" value="ABS60805.1"/>
    <property type="molecule type" value="Genomic_DNA"/>
</dbReference>